<dbReference type="NCBIfam" id="NF038277">
    <property type="entry name" value="accessory_MacP"/>
    <property type="match status" value="1"/>
</dbReference>
<name>A0A426TH37_STRSU</name>
<dbReference type="AlphaFoldDB" id="A0A426TH37"/>
<dbReference type="Pfam" id="PF26336">
    <property type="entry name" value="MacP_activator"/>
    <property type="match status" value="1"/>
</dbReference>
<sequence>MGKPLLTDEILKRFKKGQKLEDTSQFGHYNPDKEVYLEPDDFQDYLDEEGYEGYVEGQTIRIPVQPSVVKSRRIETNKREAFRSKVNTILFWVVILVLLFIVAVIFW</sequence>
<reference evidence="2 3" key="1">
    <citation type="submission" date="2018-11" db="EMBL/GenBank/DDBJ databases">
        <authorList>
            <person name="Stevens M.J."/>
            <person name="Cernela N."/>
            <person name="Spoerry Serrano N."/>
            <person name="Schmitt S."/>
            <person name="Schrenzel J."/>
            <person name="Stephan R."/>
        </authorList>
    </citation>
    <scope>NUCLEOTIDE SEQUENCE [LARGE SCALE GENOMIC DNA]</scope>
    <source>
        <strain evidence="2 3">PP422</strain>
    </source>
</reference>
<reference evidence="2 3" key="2">
    <citation type="submission" date="2018-12" db="EMBL/GenBank/DDBJ databases">
        <title>Whole-genome sequences of fifteen clinical Streptococcus suis strains isolated from pigs between 2006 and 2018.</title>
        <authorList>
            <person name="Stevens M.J.A."/>
            <person name="Cernela N."/>
            <person name="Spoerry Serrano N."/>
            <person name="Schmitt S."/>
            <person name="Schrenzel J."/>
            <person name="Stephan R."/>
        </authorList>
    </citation>
    <scope>NUCLEOTIDE SEQUENCE [LARGE SCALE GENOMIC DNA]</scope>
    <source>
        <strain evidence="2 3">PP422</strain>
    </source>
</reference>
<accession>A0A426TH37</accession>
<protein>
    <recommendedName>
        <fullName evidence="4">Foldase</fullName>
    </recommendedName>
</protein>
<dbReference type="Proteomes" id="UP000274117">
    <property type="component" value="Unassembled WGS sequence"/>
</dbReference>
<organism evidence="2 3">
    <name type="scientific">Streptococcus suis</name>
    <dbReference type="NCBI Taxonomy" id="1307"/>
    <lineage>
        <taxon>Bacteria</taxon>
        <taxon>Bacillati</taxon>
        <taxon>Bacillota</taxon>
        <taxon>Bacilli</taxon>
        <taxon>Lactobacillales</taxon>
        <taxon>Streptococcaceae</taxon>
        <taxon>Streptococcus</taxon>
    </lineage>
</organism>
<feature type="transmembrane region" description="Helical" evidence="1">
    <location>
        <begin position="88"/>
        <end position="106"/>
    </location>
</feature>
<keyword evidence="1" id="KW-0812">Transmembrane</keyword>
<comment type="caution">
    <text evidence="2">The sequence shown here is derived from an EMBL/GenBank/DDBJ whole genome shotgun (WGS) entry which is preliminary data.</text>
</comment>
<evidence type="ECO:0000313" key="2">
    <source>
        <dbReference type="EMBL" id="RRR54200.1"/>
    </source>
</evidence>
<gene>
    <name evidence="2" type="ORF">EI998_02660</name>
</gene>
<proteinExistence type="predicted"/>
<keyword evidence="1" id="KW-1133">Transmembrane helix</keyword>
<dbReference type="InterPro" id="IPR047752">
    <property type="entry name" value="MacP"/>
</dbReference>
<evidence type="ECO:0000313" key="3">
    <source>
        <dbReference type="Proteomes" id="UP000274117"/>
    </source>
</evidence>
<dbReference type="EMBL" id="RSDO01000004">
    <property type="protein sequence ID" value="RRR54200.1"/>
    <property type="molecule type" value="Genomic_DNA"/>
</dbReference>
<evidence type="ECO:0008006" key="4">
    <source>
        <dbReference type="Google" id="ProtNLM"/>
    </source>
</evidence>
<dbReference type="RefSeq" id="WP_105123220.1">
    <property type="nucleotide sequence ID" value="NZ_JABCRN010000008.1"/>
</dbReference>
<dbReference type="OrthoDB" id="2243846at2"/>
<keyword evidence="1" id="KW-0472">Membrane</keyword>
<evidence type="ECO:0000256" key="1">
    <source>
        <dbReference type="SAM" id="Phobius"/>
    </source>
</evidence>